<dbReference type="EMBL" id="JAULSN010000003">
    <property type="protein sequence ID" value="KAK3376600.1"/>
    <property type="molecule type" value="Genomic_DNA"/>
</dbReference>
<dbReference type="AlphaFoldDB" id="A0AAE0KI18"/>
<sequence>MLSKLTKLLNRGPTDKNAPLRYKYKSLSRGSKREFRLLVLSPAATHHDPLVTQLVTLQFEPDGRGQLPEYEALSYTWGDTATLDADLSESIIVVDDDPRRDGWAILPVTRNLAAALQHLRRPDEPRVIWADAVCINQADKREKSDQVRRMADIYRSAARVVVWLGPEADNSTYALALLDYLGSKIEVDWGRETMRPSPAESPGEPIELETHWADINETLPYQSKELHAICSLLFRPWFERLWIRQEIALAKPEAAIVMCGQDSIRWSNFSKSIFCLKIKPKEVHFLDDKAMPFTYRLDLVFNLRRGGKPPGEADNFEMLGILLDQTQNCKCTDSRDKIFALLSLLPKRERLAAGIEPDYTKTAAQVYQDVVVKYARAFGSLDFLPHCELDTTRQAPTWVPDWSKPRKGYLRKEGNATNNVLAHEAKYVGNGILRVCAIRAGVVAKSEVIEGMSLSSEPTNVIAALKRYAPPDVLDAPYVGGGTLLHAYSRAMSMDTAGGDVLEDKMPANLTLESCTRTLKRLLQDEEPSIDVAQGSVDITFLKAVRYWTAGASRSLVTTKKGHIGLAPAAAKPGDEIWVVLGCTVPLLLRLASQAKGHPQSSYQVVGETSVPGMMFGEELFGPVPDHCWPVKYYEESWGGLIILLFNAETNTTTDKDPRLEKLGLNAQVDAVGKNTVSELRAADLRKFGAQVEAINLV</sequence>
<feature type="domain" description="Heterokaryon incompatibility" evidence="1">
    <location>
        <begin position="70"/>
        <end position="246"/>
    </location>
</feature>
<evidence type="ECO:0000259" key="1">
    <source>
        <dbReference type="Pfam" id="PF06985"/>
    </source>
</evidence>
<proteinExistence type="predicted"/>
<accession>A0AAE0KI18</accession>
<reference evidence="2" key="2">
    <citation type="submission" date="2023-06" db="EMBL/GenBank/DDBJ databases">
        <authorList>
            <consortium name="Lawrence Berkeley National Laboratory"/>
            <person name="Haridas S."/>
            <person name="Hensen N."/>
            <person name="Bonometti L."/>
            <person name="Westerberg I."/>
            <person name="Brannstrom I.O."/>
            <person name="Guillou S."/>
            <person name="Cros-Aarteil S."/>
            <person name="Calhoun S."/>
            <person name="Kuo A."/>
            <person name="Mondo S."/>
            <person name="Pangilinan J."/>
            <person name="Riley R."/>
            <person name="Labutti K."/>
            <person name="Andreopoulos B."/>
            <person name="Lipzen A."/>
            <person name="Chen C."/>
            <person name="Yanf M."/>
            <person name="Daum C."/>
            <person name="Ng V."/>
            <person name="Clum A."/>
            <person name="Steindorff A."/>
            <person name="Ohm R."/>
            <person name="Martin F."/>
            <person name="Silar P."/>
            <person name="Natvig D."/>
            <person name="Lalanne C."/>
            <person name="Gautier V."/>
            <person name="Ament-Velasquez S.L."/>
            <person name="Kruys A."/>
            <person name="Hutchinson M.I."/>
            <person name="Powell A.J."/>
            <person name="Barry K."/>
            <person name="Miller A.N."/>
            <person name="Grigoriev I.V."/>
            <person name="Debuchy R."/>
            <person name="Gladieux P."/>
            <person name="Thoren M.H."/>
            <person name="Johannesson H."/>
        </authorList>
    </citation>
    <scope>NUCLEOTIDE SEQUENCE</scope>
    <source>
        <strain evidence="2">CBS 958.72</strain>
    </source>
</reference>
<evidence type="ECO:0000313" key="3">
    <source>
        <dbReference type="Proteomes" id="UP001287356"/>
    </source>
</evidence>
<dbReference type="InterPro" id="IPR052895">
    <property type="entry name" value="HetReg/Transcr_Mod"/>
</dbReference>
<organism evidence="2 3">
    <name type="scientific">Lasiosphaeria ovina</name>
    <dbReference type="NCBI Taxonomy" id="92902"/>
    <lineage>
        <taxon>Eukaryota</taxon>
        <taxon>Fungi</taxon>
        <taxon>Dikarya</taxon>
        <taxon>Ascomycota</taxon>
        <taxon>Pezizomycotina</taxon>
        <taxon>Sordariomycetes</taxon>
        <taxon>Sordariomycetidae</taxon>
        <taxon>Sordariales</taxon>
        <taxon>Lasiosphaeriaceae</taxon>
        <taxon>Lasiosphaeria</taxon>
    </lineage>
</organism>
<dbReference type="PANTHER" id="PTHR24148:SF64">
    <property type="entry name" value="HETEROKARYON INCOMPATIBILITY DOMAIN-CONTAINING PROTEIN"/>
    <property type="match status" value="1"/>
</dbReference>
<protein>
    <submittedName>
        <fullName evidence="2">Heterokaryon incompatibility protein-domain-containing protein</fullName>
    </submittedName>
</protein>
<dbReference type="InterPro" id="IPR010730">
    <property type="entry name" value="HET"/>
</dbReference>
<comment type="caution">
    <text evidence="2">The sequence shown here is derived from an EMBL/GenBank/DDBJ whole genome shotgun (WGS) entry which is preliminary data.</text>
</comment>
<keyword evidence="3" id="KW-1185">Reference proteome</keyword>
<dbReference type="Proteomes" id="UP001287356">
    <property type="component" value="Unassembled WGS sequence"/>
</dbReference>
<name>A0AAE0KI18_9PEZI</name>
<dbReference type="Pfam" id="PF26639">
    <property type="entry name" value="Het-6_barrel"/>
    <property type="match status" value="1"/>
</dbReference>
<evidence type="ECO:0000313" key="2">
    <source>
        <dbReference type="EMBL" id="KAK3376600.1"/>
    </source>
</evidence>
<gene>
    <name evidence="2" type="ORF">B0T24DRAFT_222904</name>
</gene>
<dbReference type="Pfam" id="PF06985">
    <property type="entry name" value="HET"/>
    <property type="match status" value="1"/>
</dbReference>
<reference evidence="2" key="1">
    <citation type="journal article" date="2023" name="Mol. Phylogenet. Evol.">
        <title>Genome-scale phylogeny and comparative genomics of the fungal order Sordariales.</title>
        <authorList>
            <person name="Hensen N."/>
            <person name="Bonometti L."/>
            <person name="Westerberg I."/>
            <person name="Brannstrom I.O."/>
            <person name="Guillou S."/>
            <person name="Cros-Aarteil S."/>
            <person name="Calhoun S."/>
            <person name="Haridas S."/>
            <person name="Kuo A."/>
            <person name="Mondo S."/>
            <person name="Pangilinan J."/>
            <person name="Riley R."/>
            <person name="LaButti K."/>
            <person name="Andreopoulos B."/>
            <person name="Lipzen A."/>
            <person name="Chen C."/>
            <person name="Yan M."/>
            <person name="Daum C."/>
            <person name="Ng V."/>
            <person name="Clum A."/>
            <person name="Steindorff A."/>
            <person name="Ohm R.A."/>
            <person name="Martin F."/>
            <person name="Silar P."/>
            <person name="Natvig D.O."/>
            <person name="Lalanne C."/>
            <person name="Gautier V."/>
            <person name="Ament-Velasquez S.L."/>
            <person name="Kruys A."/>
            <person name="Hutchinson M.I."/>
            <person name="Powell A.J."/>
            <person name="Barry K."/>
            <person name="Miller A.N."/>
            <person name="Grigoriev I.V."/>
            <person name="Debuchy R."/>
            <person name="Gladieux P."/>
            <person name="Hiltunen Thoren M."/>
            <person name="Johannesson H."/>
        </authorList>
    </citation>
    <scope>NUCLEOTIDE SEQUENCE</scope>
    <source>
        <strain evidence="2">CBS 958.72</strain>
    </source>
</reference>
<dbReference type="PANTHER" id="PTHR24148">
    <property type="entry name" value="ANKYRIN REPEAT DOMAIN-CONTAINING PROTEIN 39 HOMOLOG-RELATED"/>
    <property type="match status" value="1"/>
</dbReference>